<dbReference type="GO" id="GO:0016788">
    <property type="term" value="F:hydrolase activity, acting on ester bonds"/>
    <property type="evidence" value="ECO:0007669"/>
    <property type="project" value="UniProtKB-ARBA"/>
</dbReference>
<dbReference type="EMBL" id="LT629973">
    <property type="protein sequence ID" value="SEH99931.1"/>
    <property type="molecule type" value="Genomic_DNA"/>
</dbReference>
<feature type="signal peptide" evidence="2">
    <location>
        <begin position="1"/>
        <end position="27"/>
    </location>
</feature>
<protein>
    <submittedName>
        <fullName evidence="4">Sgnh hydrolase-type esterase domain</fullName>
    </submittedName>
</protein>
<keyword evidence="2" id="KW-0732">Signal</keyword>
<feature type="chain" id="PRO_5014266463" evidence="2">
    <location>
        <begin position="28"/>
        <end position="438"/>
    </location>
</feature>
<evidence type="ECO:0000313" key="5">
    <source>
        <dbReference type="Proteomes" id="UP000176204"/>
    </source>
</evidence>
<dbReference type="Gene3D" id="3.40.50.1110">
    <property type="entry name" value="SGNH hydrolase"/>
    <property type="match status" value="1"/>
</dbReference>
<evidence type="ECO:0000256" key="1">
    <source>
        <dbReference type="ARBA" id="ARBA00022801"/>
    </source>
</evidence>
<dbReference type="InterPro" id="IPR036514">
    <property type="entry name" value="SGNH_hydro_sf"/>
</dbReference>
<dbReference type="OrthoDB" id="1062066at2"/>
<dbReference type="STRING" id="1679444.PYTT_2444"/>
<proteinExistence type="predicted"/>
<dbReference type="Proteomes" id="UP000176204">
    <property type="component" value="Chromosome I"/>
</dbReference>
<evidence type="ECO:0000313" key="4">
    <source>
        <dbReference type="EMBL" id="SEH99931.1"/>
    </source>
</evidence>
<dbReference type="SUPFAM" id="SSF52266">
    <property type="entry name" value="SGNH hydrolase"/>
    <property type="match status" value="1"/>
</dbReference>
<reference evidence="5" key="1">
    <citation type="submission" date="2016-09" db="EMBL/GenBank/DDBJ databases">
        <authorList>
            <person name="Koehorst J."/>
        </authorList>
    </citation>
    <scope>NUCLEOTIDE SEQUENCE [LARGE SCALE GENOMIC DNA]</scope>
</reference>
<evidence type="ECO:0000259" key="3">
    <source>
        <dbReference type="Pfam" id="PF03629"/>
    </source>
</evidence>
<sequence>MNLTHTTFLRTAYIAGVITATALPGHAAPSKPPLTDWNYLPSHGQSLSVGWTANPVITTDKNNENQLMFKSGVRAYENGNDRSAVVPLAEGTNGPRGETPVSGAACRLIQLGKKQNPSLAKTQFICSATGVGGASIDAVDKGTDAYNRIIADLKAGKELADKEKKTYSMPAFIWTQGETDHQNKKSKEWYKEKMRQLIADIDADAKAITGQKNDVLCFGYQVGSHLNYYQFNPSDHPLIALAQLEMALDKDSRYIMTTPMYQFEYSDGVHLTAPMSRLYGEYVGYVMKRVMIDGVDWKPVHPLQHRIKKTGNEWTVDIQFYAPVPPMVLDTKAVDDPGNYGFTLVTPEGEKLPIKSVKIMGKDVVRLVTTADPSKSSLRYGMTFNEHRKSGPKTGPRGCLRDSQGNKLKAKIADKEYRMDNWCPFFDYSLAATPDNGK</sequence>
<name>A0A1C7PAN8_9BACT</name>
<keyword evidence="1 4" id="KW-0378">Hydrolase</keyword>
<keyword evidence="5" id="KW-1185">Reference proteome</keyword>
<dbReference type="InterPro" id="IPR005181">
    <property type="entry name" value="SASA"/>
</dbReference>
<dbReference type="AlphaFoldDB" id="A0A1C7PAN8"/>
<accession>A0A1C7PAN8</accession>
<organism evidence="4 5">
    <name type="scientific">Akkermansia glycaniphila</name>
    <dbReference type="NCBI Taxonomy" id="1679444"/>
    <lineage>
        <taxon>Bacteria</taxon>
        <taxon>Pseudomonadati</taxon>
        <taxon>Verrucomicrobiota</taxon>
        <taxon>Verrucomicrobiia</taxon>
        <taxon>Verrucomicrobiales</taxon>
        <taxon>Akkermansiaceae</taxon>
        <taxon>Akkermansia</taxon>
    </lineage>
</organism>
<dbReference type="KEGG" id="agl:PYTT_2444"/>
<dbReference type="Pfam" id="PF03629">
    <property type="entry name" value="SASA"/>
    <property type="match status" value="1"/>
</dbReference>
<evidence type="ECO:0000256" key="2">
    <source>
        <dbReference type="SAM" id="SignalP"/>
    </source>
</evidence>
<feature type="domain" description="Sialate O-acetylesterase" evidence="3">
    <location>
        <begin position="129"/>
        <end position="207"/>
    </location>
</feature>
<dbReference type="RefSeq" id="WP_067777455.1">
    <property type="nucleotide sequence ID" value="NZ_LIGX01000037.1"/>
</dbReference>
<gene>
    <name evidence="4" type="ORF">PYTT_2444</name>
</gene>